<evidence type="ECO:0000256" key="4">
    <source>
        <dbReference type="ARBA" id="ARBA00023163"/>
    </source>
</evidence>
<dbReference type="Proteomes" id="UP000002565">
    <property type="component" value="Chromosome 1"/>
</dbReference>
<keyword evidence="4" id="KW-0804">Transcription</keyword>
<proteinExistence type="inferred from homology"/>
<dbReference type="GeneID" id="93017830"/>
<dbReference type="Pfam" id="PF03466">
    <property type="entry name" value="LysR_substrate"/>
    <property type="match status" value="1"/>
</dbReference>
<dbReference type="PROSITE" id="PS50931">
    <property type="entry name" value="HTH_LYSR"/>
    <property type="match status" value="1"/>
</dbReference>
<dbReference type="PANTHER" id="PTHR30537">
    <property type="entry name" value="HTH-TYPE TRANSCRIPTIONAL REGULATOR"/>
    <property type="match status" value="1"/>
</dbReference>
<accession>A0A0F6ASH4</accession>
<keyword evidence="3" id="KW-0238">DNA-binding</keyword>
<dbReference type="KEGG" id="bmc:BAbS19_I17210"/>
<dbReference type="InterPro" id="IPR036388">
    <property type="entry name" value="WH-like_DNA-bd_sf"/>
</dbReference>
<evidence type="ECO:0000256" key="2">
    <source>
        <dbReference type="ARBA" id="ARBA00023015"/>
    </source>
</evidence>
<dbReference type="GO" id="GO:0006351">
    <property type="term" value="P:DNA-templated transcription"/>
    <property type="evidence" value="ECO:0007669"/>
    <property type="project" value="TreeGrafter"/>
</dbReference>
<dbReference type="RefSeq" id="WP_002970316.1">
    <property type="nucleotide sequence ID" value="NC_010742.1"/>
</dbReference>
<name>A0A0F6ASH4_BRUA1</name>
<dbReference type="GO" id="GO:0043565">
    <property type="term" value="F:sequence-specific DNA binding"/>
    <property type="evidence" value="ECO:0007669"/>
    <property type="project" value="TreeGrafter"/>
</dbReference>
<dbReference type="Gene3D" id="3.40.190.290">
    <property type="match status" value="1"/>
</dbReference>
<protein>
    <submittedName>
        <fullName evidence="6">Transcriptional regulatory protein, LYSR family</fullName>
    </submittedName>
</protein>
<dbReference type="SUPFAM" id="SSF53850">
    <property type="entry name" value="Periplasmic binding protein-like II"/>
    <property type="match status" value="1"/>
</dbReference>
<dbReference type="HOGENOM" id="CLU_039613_2_0_5"/>
<comment type="similarity">
    <text evidence="1">Belongs to the LysR transcriptional regulatory family.</text>
</comment>
<evidence type="ECO:0000259" key="5">
    <source>
        <dbReference type="PROSITE" id="PS50931"/>
    </source>
</evidence>
<organism evidence="6 7">
    <name type="scientific">Brucella abortus (strain S19)</name>
    <dbReference type="NCBI Taxonomy" id="430066"/>
    <lineage>
        <taxon>Bacteria</taxon>
        <taxon>Pseudomonadati</taxon>
        <taxon>Pseudomonadota</taxon>
        <taxon>Alphaproteobacteria</taxon>
        <taxon>Hyphomicrobiales</taxon>
        <taxon>Brucellaceae</taxon>
        <taxon>Brucella/Ochrobactrum group</taxon>
        <taxon>Brucella</taxon>
    </lineage>
</organism>
<dbReference type="EMBL" id="CP000887">
    <property type="protein sequence ID" value="ACD73203.1"/>
    <property type="molecule type" value="Genomic_DNA"/>
</dbReference>
<dbReference type="InterPro" id="IPR036390">
    <property type="entry name" value="WH_DNA-bd_sf"/>
</dbReference>
<dbReference type="GO" id="GO:0003700">
    <property type="term" value="F:DNA-binding transcription factor activity"/>
    <property type="evidence" value="ECO:0007669"/>
    <property type="project" value="InterPro"/>
</dbReference>
<sequence>MIRKGSGMPAQAKNAMNWDDIRIFLAVARSGQILGAARRLGLNHTTVARRLTALETALSTTLLTRRTNGSTLTHAGEEFLLAAERMEAEMLSARAQVGNADIAVSGTVRIGAPDGFGVNFLAPRLARLTQKYPDLTIQLVPVPRSFSLSRREADIAITVERPDQGRLVARRLVDYTLCLYAHRSYLEENGTPKSPEDLNRHRLIGYVEDLVINPSLAYAPEISRDWKPAFEVSSSLGQVEAVRAGAGIGILHSFIACADPDLVPVLPDRVIHRAYWLAYHESARTLRRVTAVSALISELVESEKSLFS</sequence>
<dbReference type="InterPro" id="IPR000847">
    <property type="entry name" value="LysR_HTH_N"/>
</dbReference>
<dbReference type="AlphaFoldDB" id="A0A0F6ASH4"/>
<dbReference type="PANTHER" id="PTHR30537:SF3">
    <property type="entry name" value="TRANSCRIPTIONAL REGULATORY PROTEIN"/>
    <property type="match status" value="1"/>
</dbReference>
<dbReference type="InterPro" id="IPR005119">
    <property type="entry name" value="LysR_subst-bd"/>
</dbReference>
<dbReference type="SUPFAM" id="SSF46785">
    <property type="entry name" value="Winged helix' DNA-binding domain"/>
    <property type="match status" value="1"/>
</dbReference>
<dbReference type="Pfam" id="PF00126">
    <property type="entry name" value="HTH_1"/>
    <property type="match status" value="1"/>
</dbReference>
<keyword evidence="2" id="KW-0805">Transcription regulation</keyword>
<feature type="domain" description="HTH lysR-type" evidence="5">
    <location>
        <begin position="16"/>
        <end position="73"/>
    </location>
</feature>
<evidence type="ECO:0000313" key="6">
    <source>
        <dbReference type="EMBL" id="ACD73203.1"/>
    </source>
</evidence>
<dbReference type="Gene3D" id="1.10.10.10">
    <property type="entry name" value="Winged helix-like DNA-binding domain superfamily/Winged helix DNA-binding domain"/>
    <property type="match status" value="1"/>
</dbReference>
<gene>
    <name evidence="6" type="ordered locus">BAbS19_I17210</name>
</gene>
<dbReference type="InterPro" id="IPR058163">
    <property type="entry name" value="LysR-type_TF_proteobact-type"/>
</dbReference>
<evidence type="ECO:0000256" key="1">
    <source>
        <dbReference type="ARBA" id="ARBA00009437"/>
    </source>
</evidence>
<evidence type="ECO:0000256" key="3">
    <source>
        <dbReference type="ARBA" id="ARBA00023125"/>
    </source>
</evidence>
<reference evidence="6 7" key="1">
    <citation type="journal article" date="2008" name="PLoS ONE">
        <title>Genome sequence of Brucella abortus vaccine strain S19 compared to virulent strains yields candidate virulence genes.</title>
        <authorList>
            <person name="Crasta O.R."/>
            <person name="Folkerts O."/>
            <person name="Fei Z."/>
            <person name="Mane S.P."/>
            <person name="Evans C."/>
            <person name="Martino-Catt S."/>
            <person name="Bricker B."/>
            <person name="Yu G."/>
            <person name="Du L."/>
            <person name="Sobral B.W."/>
        </authorList>
    </citation>
    <scope>NUCLEOTIDE SEQUENCE [LARGE SCALE GENOMIC DNA]</scope>
    <source>
        <strain evidence="6 7">S19</strain>
    </source>
</reference>
<evidence type="ECO:0000313" key="7">
    <source>
        <dbReference type="Proteomes" id="UP000002565"/>
    </source>
</evidence>